<keyword evidence="2 6" id="KW-0812">Transmembrane</keyword>
<dbReference type="InterPro" id="IPR018108">
    <property type="entry name" value="MCP_transmembrane"/>
</dbReference>
<comment type="similarity">
    <text evidence="7">Belongs to the mitochondrial carrier (TC 2.A.29) family.</text>
</comment>
<evidence type="ECO:0000256" key="8">
    <source>
        <dbReference type="SAM" id="Phobius"/>
    </source>
</evidence>
<keyword evidence="3" id="KW-0496">Mitochondrion</keyword>
<proteinExistence type="inferred from homology"/>
<dbReference type="InterPro" id="IPR023395">
    <property type="entry name" value="MCP_dom_sf"/>
</dbReference>
<feature type="repeat" description="Solcar" evidence="6">
    <location>
        <begin position="171"/>
        <end position="251"/>
    </location>
</feature>
<evidence type="ECO:0000256" key="6">
    <source>
        <dbReference type="PROSITE-ProRule" id="PRU00282"/>
    </source>
</evidence>
<evidence type="ECO:0000256" key="5">
    <source>
        <dbReference type="ARBA" id="ARBA00023136"/>
    </source>
</evidence>
<evidence type="ECO:0000256" key="4">
    <source>
        <dbReference type="ARBA" id="ARBA00022989"/>
    </source>
</evidence>
<sequence length="353" mass="39190">MACVSDIENRTSISEETPLLDDQQANKQPDQDVRENGNAGWYAWRIFWAIFAIILLVVFIRSWIDAGGEIDFDLKGALYRALGGGLSGAAAMVLQVLLLMPLRTIMNYQYRFGTSFTSATQTLYETGGFRRYYQGIGPALIQGPVSRFGDTAANAGILALLQSNPYMKNLPSPVKTIFASLCAAGFRMLLAPIDTLKTTLQVQGPRGTSLLRQRIKVNGLGSLWWGAIGSASATFVGHYPWFATYNFLSEAIHEPPRHPLSVWLLRLAFIGFIASVISDSVSNSLRVVKTYRQVNDTKVSYYEAARQVLVEDGISGLFGRGLKTRIFCNGLQGLLFSVLWKLFLDFWEEKTKS</sequence>
<keyword evidence="7" id="KW-0813">Transport</keyword>
<dbReference type="Gene3D" id="1.50.40.10">
    <property type="entry name" value="Mitochondrial carrier domain"/>
    <property type="match status" value="1"/>
</dbReference>
<feature type="transmembrane region" description="Helical" evidence="8">
    <location>
        <begin position="262"/>
        <end position="282"/>
    </location>
</feature>
<keyword evidence="3" id="KW-0999">Mitochondrion inner membrane</keyword>
<accession>A0A0C3HT86</accession>
<evidence type="ECO:0000256" key="2">
    <source>
        <dbReference type="ARBA" id="ARBA00022692"/>
    </source>
</evidence>
<evidence type="ECO:0008006" key="11">
    <source>
        <dbReference type="Google" id="ProtNLM"/>
    </source>
</evidence>
<feature type="transmembrane region" description="Helical" evidence="8">
    <location>
        <begin position="222"/>
        <end position="242"/>
    </location>
</feature>
<name>A0A0C3HT86_OIDMZ</name>
<dbReference type="STRING" id="913774.A0A0C3HT86"/>
<keyword evidence="10" id="KW-1185">Reference proteome</keyword>
<evidence type="ECO:0000313" key="9">
    <source>
        <dbReference type="EMBL" id="KIN05472.1"/>
    </source>
</evidence>
<dbReference type="InParanoid" id="A0A0C3HT86"/>
<comment type="subcellular location">
    <subcellularLocation>
        <location evidence="1">Membrane</location>
        <topology evidence="1">Multi-pass membrane protein</topology>
    </subcellularLocation>
</comment>
<evidence type="ECO:0000313" key="10">
    <source>
        <dbReference type="Proteomes" id="UP000054321"/>
    </source>
</evidence>
<dbReference type="PANTHER" id="PTHR47567">
    <property type="entry name" value="MITOCHONDRIAL SUBSTRATE/SOLUTE CARRIER"/>
    <property type="match status" value="1"/>
</dbReference>
<dbReference type="PANTHER" id="PTHR47567:SF1">
    <property type="entry name" value="NAD-DEPENDENT EPIMERASE_DEHYDRATASE DOMAIN-CONTAINING PROTEIN"/>
    <property type="match status" value="1"/>
</dbReference>
<feature type="transmembrane region" description="Helical" evidence="8">
    <location>
        <begin position="42"/>
        <end position="64"/>
    </location>
</feature>
<dbReference type="HOGENOM" id="CLU_043560_0_0_1"/>
<dbReference type="Pfam" id="PF00153">
    <property type="entry name" value="Mito_carr"/>
    <property type="match status" value="2"/>
</dbReference>
<dbReference type="Proteomes" id="UP000054321">
    <property type="component" value="Unassembled WGS sequence"/>
</dbReference>
<dbReference type="GO" id="GO:0016020">
    <property type="term" value="C:membrane"/>
    <property type="evidence" value="ECO:0007669"/>
    <property type="project" value="UniProtKB-SubCell"/>
</dbReference>
<evidence type="ECO:0000256" key="3">
    <source>
        <dbReference type="ARBA" id="ARBA00022792"/>
    </source>
</evidence>
<dbReference type="OrthoDB" id="409948at2759"/>
<reference evidence="10" key="2">
    <citation type="submission" date="2015-01" db="EMBL/GenBank/DDBJ databases">
        <title>Evolutionary Origins and Diversification of the Mycorrhizal Mutualists.</title>
        <authorList>
            <consortium name="DOE Joint Genome Institute"/>
            <consortium name="Mycorrhizal Genomics Consortium"/>
            <person name="Kohler A."/>
            <person name="Kuo A."/>
            <person name="Nagy L.G."/>
            <person name="Floudas D."/>
            <person name="Copeland A."/>
            <person name="Barry K.W."/>
            <person name="Cichocki N."/>
            <person name="Veneault-Fourrey C."/>
            <person name="LaButti K."/>
            <person name="Lindquist E.A."/>
            <person name="Lipzen A."/>
            <person name="Lundell T."/>
            <person name="Morin E."/>
            <person name="Murat C."/>
            <person name="Riley R."/>
            <person name="Ohm R."/>
            <person name="Sun H."/>
            <person name="Tunlid A."/>
            <person name="Henrissat B."/>
            <person name="Grigoriev I.V."/>
            <person name="Hibbett D.S."/>
            <person name="Martin F."/>
        </authorList>
    </citation>
    <scope>NUCLEOTIDE SEQUENCE [LARGE SCALE GENOMIC DNA]</scope>
    <source>
        <strain evidence="10">Zn</strain>
    </source>
</reference>
<keyword evidence="5 6" id="KW-0472">Membrane</keyword>
<reference evidence="9 10" key="1">
    <citation type="submission" date="2014-04" db="EMBL/GenBank/DDBJ databases">
        <authorList>
            <consortium name="DOE Joint Genome Institute"/>
            <person name="Kuo A."/>
            <person name="Martino E."/>
            <person name="Perotto S."/>
            <person name="Kohler A."/>
            <person name="Nagy L.G."/>
            <person name="Floudas D."/>
            <person name="Copeland A."/>
            <person name="Barry K.W."/>
            <person name="Cichocki N."/>
            <person name="Veneault-Fourrey C."/>
            <person name="LaButti K."/>
            <person name="Lindquist E.A."/>
            <person name="Lipzen A."/>
            <person name="Lundell T."/>
            <person name="Morin E."/>
            <person name="Murat C."/>
            <person name="Sun H."/>
            <person name="Tunlid A."/>
            <person name="Henrissat B."/>
            <person name="Grigoriev I.V."/>
            <person name="Hibbett D.S."/>
            <person name="Martin F."/>
            <person name="Nordberg H.P."/>
            <person name="Cantor M.N."/>
            <person name="Hua S.X."/>
        </authorList>
    </citation>
    <scope>NUCLEOTIDE SEQUENCE [LARGE SCALE GENOMIC DNA]</scope>
    <source>
        <strain evidence="9 10">Zn</strain>
    </source>
</reference>
<protein>
    <recommendedName>
        <fullName evidence="11">Mitochondrial carrier protein</fullName>
    </recommendedName>
</protein>
<dbReference type="SUPFAM" id="SSF103506">
    <property type="entry name" value="Mitochondrial carrier"/>
    <property type="match status" value="1"/>
</dbReference>
<feature type="transmembrane region" description="Helical" evidence="8">
    <location>
        <begin position="84"/>
        <end position="102"/>
    </location>
</feature>
<keyword evidence="4 8" id="KW-1133">Transmembrane helix</keyword>
<organism evidence="9 10">
    <name type="scientific">Oidiodendron maius (strain Zn)</name>
    <dbReference type="NCBI Taxonomy" id="913774"/>
    <lineage>
        <taxon>Eukaryota</taxon>
        <taxon>Fungi</taxon>
        <taxon>Dikarya</taxon>
        <taxon>Ascomycota</taxon>
        <taxon>Pezizomycotina</taxon>
        <taxon>Leotiomycetes</taxon>
        <taxon>Leotiomycetes incertae sedis</taxon>
        <taxon>Myxotrichaceae</taxon>
        <taxon>Oidiodendron</taxon>
    </lineage>
</organism>
<dbReference type="EMBL" id="KN832871">
    <property type="protein sequence ID" value="KIN05472.1"/>
    <property type="molecule type" value="Genomic_DNA"/>
</dbReference>
<evidence type="ECO:0000256" key="7">
    <source>
        <dbReference type="RuleBase" id="RU000488"/>
    </source>
</evidence>
<dbReference type="PROSITE" id="PS50920">
    <property type="entry name" value="SOLCAR"/>
    <property type="match status" value="1"/>
</dbReference>
<dbReference type="AlphaFoldDB" id="A0A0C3HT86"/>
<gene>
    <name evidence="9" type="ORF">OIDMADRAFT_49003</name>
</gene>
<evidence type="ECO:0000256" key="1">
    <source>
        <dbReference type="ARBA" id="ARBA00004141"/>
    </source>
</evidence>